<reference evidence="4 5" key="1">
    <citation type="submission" date="2020-01" db="EMBL/GenBank/DDBJ databases">
        <title>Paenibacillus sp. nov., isolated from tomato rhizosphere.</title>
        <authorList>
            <person name="Weon H.-Y."/>
            <person name="Lee S.A."/>
        </authorList>
    </citation>
    <scope>NUCLEOTIDE SEQUENCE [LARGE SCALE GENOMIC DNA]</scope>
    <source>
        <strain evidence="4 5">12200R-189</strain>
    </source>
</reference>
<feature type="domain" description="Fibronectin type-III" evidence="3">
    <location>
        <begin position="544"/>
        <end position="631"/>
    </location>
</feature>
<organism evidence="4 5">
    <name type="scientific">Paenibacillus lycopersici</name>
    <dbReference type="NCBI Taxonomy" id="2704462"/>
    <lineage>
        <taxon>Bacteria</taxon>
        <taxon>Bacillati</taxon>
        <taxon>Bacillota</taxon>
        <taxon>Bacilli</taxon>
        <taxon>Bacillales</taxon>
        <taxon>Paenibacillaceae</taxon>
        <taxon>Paenibacillus</taxon>
    </lineage>
</organism>
<evidence type="ECO:0000259" key="3">
    <source>
        <dbReference type="PROSITE" id="PS50853"/>
    </source>
</evidence>
<feature type="signal peptide" evidence="2">
    <location>
        <begin position="1"/>
        <end position="23"/>
    </location>
</feature>
<dbReference type="AlphaFoldDB" id="A0A6C0G534"/>
<gene>
    <name evidence="4" type="ORF">GXP70_26175</name>
</gene>
<dbReference type="KEGG" id="plyc:GXP70_26175"/>
<dbReference type="SMART" id="SM00722">
    <property type="entry name" value="CASH"/>
    <property type="match status" value="2"/>
</dbReference>
<dbReference type="InterPro" id="IPR006626">
    <property type="entry name" value="PbH1"/>
</dbReference>
<evidence type="ECO:0000313" key="4">
    <source>
        <dbReference type="EMBL" id="QHT63111.1"/>
    </source>
</evidence>
<dbReference type="Pfam" id="PF02368">
    <property type="entry name" value="Big_2"/>
    <property type="match status" value="1"/>
</dbReference>
<proteinExistence type="predicted"/>
<evidence type="ECO:0000256" key="1">
    <source>
        <dbReference type="SAM" id="MobiDB-lite"/>
    </source>
</evidence>
<keyword evidence="5" id="KW-1185">Reference proteome</keyword>
<dbReference type="InterPro" id="IPR013783">
    <property type="entry name" value="Ig-like_fold"/>
</dbReference>
<dbReference type="InterPro" id="IPR036116">
    <property type="entry name" value="FN3_sf"/>
</dbReference>
<dbReference type="InterPro" id="IPR033803">
    <property type="entry name" value="CBD-like_Golvesin-Xly"/>
</dbReference>
<dbReference type="InterPro" id="IPR008964">
    <property type="entry name" value="Invasin/intimin_cell_adhesion"/>
</dbReference>
<dbReference type="Gene3D" id="2.60.40.1080">
    <property type="match status" value="1"/>
</dbReference>
<sequence>MIASKRWKASLMAALGALTLQLAGVGNFASGTAAAEAAGITYYVDAVTGNDANSGTSAGQPWRTLSHVSSVGAAGQLHPGDEVLLKSGSVWNQSLDVTFSGSADGQITIGSYGGDVKPIINGGGGGYGVRIENHEYITVQDIEITNFNAANPNDYKTEFHRRSGVWVISHHEGPMSGIQLKDLDIHDVAGISVSGEDWVTDTDGETVNKNHNAAIMVNAWEWESNVPADKHAYFKNLLIENNHIHDVQTIGINMDGFANDTSQYHQNVVVRGNTIERTGSDGIVLGVAKNPLIENNAVYDVAINSYDFKWIAGVWVWKTDGAIFRHNEVARVHYLNAASTDSSAFDTDIAAQGDHLYEYNYSHDNAGGFVMDMGQLQNGTNYYRYNVSRNDQHHRSSGKTVEVHDNGLFFNNVFYNDNGDGFLLSDNPKSTYINNIFYTSQGSQPYPASPKFYNNDFFGATPPSQGVRNLNVDPKFVGPTGGDGMDKVNGFKLRADSPLIGEGRVIEGNGGKDFWGNTLYTGSPDIGIFEDPASAKSDTSAPSAPTGLAAQDRTDSTLKLTWTASENGVPLDADIYNASTNEKIASVIMANSATLTGLTADTEYSFYVKARDLSGNVSPASGTLTVRTTSASVIVDDADAAKTGTWTAATGGNANGYVYTAKGSGAKTIKWTPNLPQSGYYAVYYWLPPRASNESRATNAAFNVQFDGGSKAYTVNEYTSPSGQWLLLGNHKFAAGTGGSVTLSDLANDKVVADAVKFQYLADFGLDSIATVSVAPDKSQLKTGDTTILAVIGADAAGKTLDLTKEAVAITYSSDASSVASVSAQGVVTAVAAGTAHVQAVVTINGRDIASASAAIIVGNGLTVSTPSFANGDGTPLASLQPSGIVKVSTTIVNSTDADQSVSLIVGVYNANGLLVSTTENANVKTFTNQTLTATVVLPANTNGVSIRAFVWDGKSMMHPLAGKTIFPH</sequence>
<keyword evidence="2" id="KW-0732">Signal</keyword>
<dbReference type="Gene3D" id="2.60.40.10">
    <property type="entry name" value="Immunoglobulins"/>
    <property type="match status" value="1"/>
</dbReference>
<dbReference type="RefSeq" id="WP_162359541.1">
    <property type="nucleotide sequence ID" value="NZ_CP048209.1"/>
</dbReference>
<dbReference type="InterPro" id="IPR011050">
    <property type="entry name" value="Pectin_lyase_fold/virulence"/>
</dbReference>
<dbReference type="InterPro" id="IPR012334">
    <property type="entry name" value="Pectin_lyas_fold"/>
</dbReference>
<feature type="chain" id="PRO_5038402350" description="Fibronectin type-III domain-containing protein" evidence="2">
    <location>
        <begin position="24"/>
        <end position="969"/>
    </location>
</feature>
<dbReference type="InterPro" id="IPR003961">
    <property type="entry name" value="FN3_dom"/>
</dbReference>
<dbReference type="InterPro" id="IPR006633">
    <property type="entry name" value="Carb-bd_sugar_hydrolysis-dom"/>
</dbReference>
<dbReference type="SUPFAM" id="SSF51126">
    <property type="entry name" value="Pectin lyase-like"/>
    <property type="match status" value="1"/>
</dbReference>
<name>A0A6C0G534_9BACL</name>
<dbReference type="SUPFAM" id="SSF49373">
    <property type="entry name" value="Invasin/intimin cell-adhesion fragments"/>
    <property type="match status" value="1"/>
</dbReference>
<dbReference type="EMBL" id="CP048209">
    <property type="protein sequence ID" value="QHT63111.1"/>
    <property type="molecule type" value="Genomic_DNA"/>
</dbReference>
<feature type="region of interest" description="Disordered" evidence="1">
    <location>
        <begin position="530"/>
        <end position="552"/>
    </location>
</feature>
<dbReference type="SMART" id="SM00710">
    <property type="entry name" value="PbH1"/>
    <property type="match status" value="6"/>
</dbReference>
<dbReference type="Pfam" id="PF25275">
    <property type="entry name" value="Golvesin_C"/>
    <property type="match status" value="1"/>
</dbReference>
<dbReference type="SMART" id="SM00060">
    <property type="entry name" value="FN3"/>
    <property type="match status" value="1"/>
</dbReference>
<dbReference type="CDD" id="cd00063">
    <property type="entry name" value="FN3"/>
    <property type="match status" value="1"/>
</dbReference>
<dbReference type="Pfam" id="PF00041">
    <property type="entry name" value="fn3"/>
    <property type="match status" value="1"/>
</dbReference>
<dbReference type="Gene3D" id="2.160.20.10">
    <property type="entry name" value="Single-stranded right-handed beta-helix, Pectin lyase-like"/>
    <property type="match status" value="1"/>
</dbReference>
<protein>
    <recommendedName>
        <fullName evidence="3">Fibronectin type-III domain-containing protein</fullName>
    </recommendedName>
</protein>
<dbReference type="SMART" id="SM00635">
    <property type="entry name" value="BID_2"/>
    <property type="match status" value="1"/>
</dbReference>
<dbReference type="InterPro" id="IPR003343">
    <property type="entry name" value="Big_2"/>
</dbReference>
<dbReference type="PROSITE" id="PS50853">
    <property type="entry name" value="FN3"/>
    <property type="match status" value="1"/>
</dbReference>
<dbReference type="SUPFAM" id="SSF49265">
    <property type="entry name" value="Fibronectin type III"/>
    <property type="match status" value="1"/>
</dbReference>
<dbReference type="Proteomes" id="UP000476064">
    <property type="component" value="Chromosome"/>
</dbReference>
<accession>A0A6C0G534</accession>
<evidence type="ECO:0000256" key="2">
    <source>
        <dbReference type="SAM" id="SignalP"/>
    </source>
</evidence>
<evidence type="ECO:0000313" key="5">
    <source>
        <dbReference type="Proteomes" id="UP000476064"/>
    </source>
</evidence>